<evidence type="ECO:0000313" key="2">
    <source>
        <dbReference type="EMBL" id="CEJ92036.1"/>
    </source>
</evidence>
<accession>A0A0A1T4B0</accession>
<dbReference type="AlphaFoldDB" id="A0A0A1T4B0"/>
<dbReference type="Proteomes" id="UP000039046">
    <property type="component" value="Unassembled WGS sequence"/>
</dbReference>
<gene>
    <name evidence="2" type="ORF">VHEMI07716</name>
</gene>
<keyword evidence="3" id="KW-1185">Reference proteome</keyword>
<evidence type="ECO:0000256" key="1">
    <source>
        <dbReference type="SAM" id="MobiDB-lite"/>
    </source>
</evidence>
<dbReference type="HOGENOM" id="CLU_019419_2_0_1"/>
<evidence type="ECO:0000313" key="3">
    <source>
        <dbReference type="Proteomes" id="UP000039046"/>
    </source>
</evidence>
<reference evidence="2 3" key="1">
    <citation type="journal article" date="2015" name="Genome Announc.">
        <title>Draft Genome Sequence and Gene Annotation of the Entomopathogenic Fungus Verticillium hemipterigenum.</title>
        <authorList>
            <person name="Horn F."/>
            <person name="Habel A."/>
            <person name="Scharf D.H."/>
            <person name="Dworschak J."/>
            <person name="Brakhage A.A."/>
            <person name="Guthke R."/>
            <person name="Hertweck C."/>
            <person name="Linde J."/>
        </authorList>
    </citation>
    <scope>NUCLEOTIDE SEQUENCE [LARGE SCALE GENOMIC DNA]</scope>
</reference>
<feature type="region of interest" description="Disordered" evidence="1">
    <location>
        <begin position="366"/>
        <end position="385"/>
    </location>
</feature>
<feature type="compositionally biased region" description="Polar residues" evidence="1">
    <location>
        <begin position="306"/>
        <end position="315"/>
    </location>
</feature>
<organism evidence="2 3">
    <name type="scientific">[Torrubiella] hemipterigena</name>
    <dbReference type="NCBI Taxonomy" id="1531966"/>
    <lineage>
        <taxon>Eukaryota</taxon>
        <taxon>Fungi</taxon>
        <taxon>Dikarya</taxon>
        <taxon>Ascomycota</taxon>
        <taxon>Pezizomycotina</taxon>
        <taxon>Sordariomycetes</taxon>
        <taxon>Hypocreomycetidae</taxon>
        <taxon>Hypocreales</taxon>
        <taxon>Clavicipitaceae</taxon>
        <taxon>Clavicipitaceae incertae sedis</taxon>
        <taxon>'Torrubiella' clade</taxon>
    </lineage>
</organism>
<feature type="compositionally biased region" description="Polar residues" evidence="1">
    <location>
        <begin position="269"/>
        <end position="283"/>
    </location>
</feature>
<dbReference type="OrthoDB" id="2351940at2759"/>
<name>A0A0A1T4B0_9HYPO</name>
<feature type="region of interest" description="Disordered" evidence="1">
    <location>
        <begin position="336"/>
        <end position="361"/>
    </location>
</feature>
<evidence type="ECO:0008006" key="4">
    <source>
        <dbReference type="Google" id="ProtNLM"/>
    </source>
</evidence>
<protein>
    <recommendedName>
        <fullName evidence="4">Regulator of chromosome condensation (RCC1)-like protein</fullName>
    </recommendedName>
</protein>
<feature type="compositionally biased region" description="Polar residues" evidence="1">
    <location>
        <begin position="120"/>
        <end position="130"/>
    </location>
</feature>
<feature type="region of interest" description="Disordered" evidence="1">
    <location>
        <begin position="96"/>
        <end position="133"/>
    </location>
</feature>
<proteinExistence type="predicted"/>
<feature type="compositionally biased region" description="Acidic residues" evidence="1">
    <location>
        <begin position="367"/>
        <end position="376"/>
    </location>
</feature>
<sequence>MPQPGAALERDPYEDLANYVIPPLRTETPTFDPLLHDAFREQIAETDRRRRANHSRISDRSLDEANSHLRALLDMTAHSALASASAFASFDSSLSSSRSRNIQDDHQRQGKRRKVDSKNDSGPSSISNQRRYSHYGQVDPCNLDLEIASCDGGMFSNEMSYVADNILRDDNTVYCTKGNRCNIVLRHRDSTIFTLTELTIKAPASMNYSHPVREGMVFLSMEDDDIFTRTARFQIPHSPPPVLPLPHSVRAVHTPRPEWSISVRHHTDGSTTTRARTSLGRSGSNERDFAMPNLPSEFTDNVPDLNVTTESSGHQEPNPYYVSMASFNNVAAASRRWNSGDQPPHIGSLPFEQSSRWSAQHHPIWSDSEEEGDDEDDHHATGANALPLPYSQHAASPTTRAAILSTIAHATAAGAPPANPPLMVPHAKFFIQHYKSQCKITFDPPISSRFILLKMWSSRHEEEGSNVDIQSVIAKGFVGPRYFPSTELA</sequence>
<dbReference type="EMBL" id="CDHN01000004">
    <property type="protein sequence ID" value="CEJ92036.1"/>
    <property type="molecule type" value="Genomic_DNA"/>
</dbReference>
<feature type="region of interest" description="Disordered" evidence="1">
    <location>
        <begin position="263"/>
        <end position="320"/>
    </location>
</feature>